<sequence>MNSFQQTTNSIIDMSNNNSISTPMLTTIQIKNTTYNVPNFAQTFNLNKEQIRIFNTITSHIQRTIMWQICTDLKSSKPEQLLMYIGGAGGCGKSRVTEAICAFMSHHDRLHTLRSLAPSSAAAVAINGLTMQSMLREGRN</sequence>
<reference evidence="1" key="1">
    <citation type="submission" date="2021-02" db="EMBL/GenBank/DDBJ databases">
        <authorList>
            <person name="Nowell W R."/>
        </authorList>
    </citation>
    <scope>NUCLEOTIDE SEQUENCE</scope>
</reference>
<dbReference type="Gene3D" id="3.40.50.300">
    <property type="entry name" value="P-loop containing nucleotide triphosphate hydrolases"/>
    <property type="match status" value="1"/>
</dbReference>
<dbReference type="EMBL" id="CAJOBJ010358331">
    <property type="protein sequence ID" value="CAF5216243.1"/>
    <property type="molecule type" value="Genomic_DNA"/>
</dbReference>
<evidence type="ECO:0008006" key="3">
    <source>
        <dbReference type="Google" id="ProtNLM"/>
    </source>
</evidence>
<gene>
    <name evidence="1" type="ORF">GIL414_LOCUS81768</name>
</gene>
<dbReference type="Proteomes" id="UP000681720">
    <property type="component" value="Unassembled WGS sequence"/>
</dbReference>
<accession>A0A8S3JG85</accession>
<dbReference type="InterPro" id="IPR027417">
    <property type="entry name" value="P-loop_NTPase"/>
</dbReference>
<comment type="caution">
    <text evidence="1">The sequence shown here is derived from an EMBL/GenBank/DDBJ whole genome shotgun (WGS) entry which is preliminary data.</text>
</comment>
<feature type="non-terminal residue" evidence="1">
    <location>
        <position position="1"/>
    </location>
</feature>
<proteinExistence type="predicted"/>
<evidence type="ECO:0000313" key="1">
    <source>
        <dbReference type="EMBL" id="CAF5216243.1"/>
    </source>
</evidence>
<protein>
    <recommendedName>
        <fullName evidence="3">ATP-dependent DNA helicase</fullName>
    </recommendedName>
</protein>
<dbReference type="AlphaFoldDB" id="A0A8S3JG85"/>
<name>A0A8S3JG85_9BILA</name>
<evidence type="ECO:0000313" key="2">
    <source>
        <dbReference type="Proteomes" id="UP000681720"/>
    </source>
</evidence>
<organism evidence="1 2">
    <name type="scientific">Rotaria magnacalcarata</name>
    <dbReference type="NCBI Taxonomy" id="392030"/>
    <lineage>
        <taxon>Eukaryota</taxon>
        <taxon>Metazoa</taxon>
        <taxon>Spiralia</taxon>
        <taxon>Gnathifera</taxon>
        <taxon>Rotifera</taxon>
        <taxon>Eurotatoria</taxon>
        <taxon>Bdelloidea</taxon>
        <taxon>Philodinida</taxon>
        <taxon>Philodinidae</taxon>
        <taxon>Rotaria</taxon>
    </lineage>
</organism>